<evidence type="ECO:0000313" key="3">
    <source>
        <dbReference type="Proteomes" id="UP000220629"/>
    </source>
</evidence>
<keyword evidence="1" id="KW-1133">Transmembrane helix</keyword>
<name>A0A2A7SAI4_BURGA</name>
<gene>
    <name evidence="2" type="ORF">CRM94_16175</name>
</gene>
<dbReference type="EMBL" id="PDDY01000002">
    <property type="protein sequence ID" value="PEH40548.1"/>
    <property type="molecule type" value="Genomic_DNA"/>
</dbReference>
<keyword evidence="1" id="KW-0472">Membrane</keyword>
<comment type="caution">
    <text evidence="2">The sequence shown here is derived from an EMBL/GenBank/DDBJ whole genome shotgun (WGS) entry which is preliminary data.</text>
</comment>
<evidence type="ECO:0000256" key="1">
    <source>
        <dbReference type="SAM" id="Phobius"/>
    </source>
</evidence>
<evidence type="ECO:0000313" key="2">
    <source>
        <dbReference type="EMBL" id="PEH40548.1"/>
    </source>
</evidence>
<reference evidence="3" key="1">
    <citation type="submission" date="2017-09" db="EMBL/GenBank/DDBJ databases">
        <title>FDA dAtabase for Regulatory Grade micrObial Sequences (FDA-ARGOS): Supporting development and validation of Infectious Disease Dx tests.</title>
        <authorList>
            <person name="Minogue T."/>
            <person name="Wolcott M."/>
            <person name="Wasieloski L."/>
            <person name="Aguilar W."/>
            <person name="Moore D."/>
            <person name="Tallon L."/>
            <person name="Sadzewicz L."/>
            <person name="Ott S."/>
            <person name="Zhao X."/>
            <person name="Nagaraj S."/>
            <person name="Vavikolanu K."/>
            <person name="Aluvathingal J."/>
            <person name="Nadendla S."/>
            <person name="Sichtig H."/>
        </authorList>
    </citation>
    <scope>NUCLEOTIDE SEQUENCE [LARGE SCALE GENOMIC DNA]</scope>
    <source>
        <strain evidence="3">FDAARGOS_390</strain>
    </source>
</reference>
<sequence length="187" mass="19949">MSRQQASSMARRQAAASIAWPQGTLILVNPDPAARCVLAWLLIAFLFAALVVAITGQNGPMSQWLQHVESRDARPAMQAAMERGNRAAGTWLAVRFPTDYPGLLETEAQAGDPTAMYLVARRQLAQRDNTSAARLSAQGAPAAIGVDLMLKAAAAGSQDALRYVIGHPDVIFHASGPQEPSPHANRD</sequence>
<dbReference type="Proteomes" id="UP000220629">
    <property type="component" value="Unassembled WGS sequence"/>
</dbReference>
<keyword evidence="1" id="KW-0812">Transmembrane</keyword>
<dbReference type="RefSeq" id="WP_098153250.1">
    <property type="nucleotide sequence ID" value="NZ_JAYNCN010000044.1"/>
</dbReference>
<dbReference type="AlphaFoldDB" id="A0A2A7SAI4"/>
<accession>A0A2A7SAI4</accession>
<protein>
    <submittedName>
        <fullName evidence="2">Uncharacterized protein</fullName>
    </submittedName>
</protein>
<proteinExistence type="predicted"/>
<feature type="transmembrane region" description="Helical" evidence="1">
    <location>
        <begin position="37"/>
        <end position="56"/>
    </location>
</feature>
<organism evidence="2 3">
    <name type="scientific">Burkholderia gladioli</name>
    <name type="common">Pseudomonas marginata</name>
    <name type="synonym">Phytomonas marginata</name>
    <dbReference type="NCBI Taxonomy" id="28095"/>
    <lineage>
        <taxon>Bacteria</taxon>
        <taxon>Pseudomonadati</taxon>
        <taxon>Pseudomonadota</taxon>
        <taxon>Betaproteobacteria</taxon>
        <taxon>Burkholderiales</taxon>
        <taxon>Burkholderiaceae</taxon>
        <taxon>Burkholderia</taxon>
    </lineage>
</organism>